<proteinExistence type="predicted"/>
<protein>
    <submittedName>
        <fullName evidence="2">Uncharacterized protein</fullName>
    </submittedName>
</protein>
<evidence type="ECO:0000313" key="3">
    <source>
        <dbReference type="Proteomes" id="UP001374535"/>
    </source>
</evidence>
<dbReference type="EMBL" id="CP144694">
    <property type="protein sequence ID" value="WVZ04122.1"/>
    <property type="molecule type" value="Genomic_DNA"/>
</dbReference>
<keyword evidence="1" id="KW-1133">Transmembrane helix</keyword>
<evidence type="ECO:0000313" key="2">
    <source>
        <dbReference type="EMBL" id="WVZ04122.1"/>
    </source>
</evidence>
<reference evidence="2 3" key="1">
    <citation type="journal article" date="2023" name="Life. Sci Alliance">
        <title>Evolutionary insights into 3D genome organization and epigenetic landscape of Vigna mungo.</title>
        <authorList>
            <person name="Junaid A."/>
            <person name="Singh B."/>
            <person name="Bhatia S."/>
        </authorList>
    </citation>
    <scope>NUCLEOTIDE SEQUENCE [LARGE SCALE GENOMIC DNA]</scope>
    <source>
        <strain evidence="2">Urdbean</strain>
    </source>
</reference>
<dbReference type="Proteomes" id="UP001374535">
    <property type="component" value="Chromosome 7"/>
</dbReference>
<feature type="transmembrane region" description="Helical" evidence="1">
    <location>
        <begin position="104"/>
        <end position="122"/>
    </location>
</feature>
<gene>
    <name evidence="2" type="ORF">V8G54_024928</name>
</gene>
<evidence type="ECO:0000256" key="1">
    <source>
        <dbReference type="SAM" id="Phobius"/>
    </source>
</evidence>
<keyword evidence="3" id="KW-1185">Reference proteome</keyword>
<accession>A0AAQ3N751</accession>
<sequence>MRRKNDRKLSSLAKDLGFQLLSDDMDIGLASTQQPYSEVQSNQIPTETSEQGHADTVVLDGDSYRSAGEVEENPKLTELSSRDDELIPFSSNIMFILVRKVSTFLHYMIFFLSFLIEPYIHISGQNMYFKVKRGPSILHLLIWIFMR</sequence>
<keyword evidence="1" id="KW-0812">Transmembrane</keyword>
<keyword evidence="1" id="KW-0472">Membrane</keyword>
<organism evidence="2 3">
    <name type="scientific">Vigna mungo</name>
    <name type="common">Black gram</name>
    <name type="synonym">Phaseolus mungo</name>
    <dbReference type="NCBI Taxonomy" id="3915"/>
    <lineage>
        <taxon>Eukaryota</taxon>
        <taxon>Viridiplantae</taxon>
        <taxon>Streptophyta</taxon>
        <taxon>Embryophyta</taxon>
        <taxon>Tracheophyta</taxon>
        <taxon>Spermatophyta</taxon>
        <taxon>Magnoliopsida</taxon>
        <taxon>eudicotyledons</taxon>
        <taxon>Gunneridae</taxon>
        <taxon>Pentapetalae</taxon>
        <taxon>rosids</taxon>
        <taxon>fabids</taxon>
        <taxon>Fabales</taxon>
        <taxon>Fabaceae</taxon>
        <taxon>Papilionoideae</taxon>
        <taxon>50 kb inversion clade</taxon>
        <taxon>NPAAA clade</taxon>
        <taxon>indigoferoid/millettioid clade</taxon>
        <taxon>Phaseoleae</taxon>
        <taxon>Vigna</taxon>
    </lineage>
</organism>
<dbReference type="AlphaFoldDB" id="A0AAQ3N751"/>
<name>A0AAQ3N751_VIGMU</name>